<name>A0A1G2CLM2_9BACT</name>
<organism evidence="1 2">
    <name type="scientific">Candidatus Liptonbacteria bacterium RIFCSPLOWO2_01_FULL_53_13</name>
    <dbReference type="NCBI Taxonomy" id="1798651"/>
    <lineage>
        <taxon>Bacteria</taxon>
        <taxon>Candidatus Liptoniibacteriota</taxon>
    </lineage>
</organism>
<dbReference type="Proteomes" id="UP000178348">
    <property type="component" value="Unassembled WGS sequence"/>
</dbReference>
<accession>A0A1G2CLM2</accession>
<dbReference type="EMBL" id="MHLB01000017">
    <property type="protein sequence ID" value="OGZ02303.1"/>
    <property type="molecule type" value="Genomic_DNA"/>
</dbReference>
<evidence type="ECO:0000313" key="1">
    <source>
        <dbReference type="EMBL" id="OGZ02303.1"/>
    </source>
</evidence>
<protein>
    <submittedName>
        <fullName evidence="1">Uncharacterized protein</fullName>
    </submittedName>
</protein>
<proteinExistence type="predicted"/>
<sequence>MGVTASGVVTAKFNEDEFKQAVSGKRIQDARAYVAGLPELVSANLSLWPFWLGSAPENPGRVKVVVE</sequence>
<evidence type="ECO:0000313" key="2">
    <source>
        <dbReference type="Proteomes" id="UP000178348"/>
    </source>
</evidence>
<dbReference type="AlphaFoldDB" id="A0A1G2CLM2"/>
<gene>
    <name evidence="1" type="ORF">A2946_00100</name>
</gene>
<reference evidence="1 2" key="1">
    <citation type="journal article" date="2016" name="Nat. Commun.">
        <title>Thousands of microbial genomes shed light on interconnected biogeochemical processes in an aquifer system.</title>
        <authorList>
            <person name="Anantharaman K."/>
            <person name="Brown C.T."/>
            <person name="Hug L.A."/>
            <person name="Sharon I."/>
            <person name="Castelle C.J."/>
            <person name="Probst A.J."/>
            <person name="Thomas B.C."/>
            <person name="Singh A."/>
            <person name="Wilkins M.J."/>
            <person name="Karaoz U."/>
            <person name="Brodie E.L."/>
            <person name="Williams K.H."/>
            <person name="Hubbard S.S."/>
            <person name="Banfield J.F."/>
        </authorList>
    </citation>
    <scope>NUCLEOTIDE SEQUENCE [LARGE SCALE GENOMIC DNA]</scope>
</reference>
<comment type="caution">
    <text evidence="1">The sequence shown here is derived from an EMBL/GenBank/DDBJ whole genome shotgun (WGS) entry which is preliminary data.</text>
</comment>